<dbReference type="Gene3D" id="3.30.1460.10">
    <property type="match status" value="1"/>
</dbReference>
<evidence type="ECO:0000313" key="2">
    <source>
        <dbReference type="Proteomes" id="UP001068379"/>
    </source>
</evidence>
<dbReference type="InterPro" id="IPR010261">
    <property type="entry name" value="Tir_chaperone"/>
</dbReference>
<dbReference type="EMBL" id="JAPWHE010000002">
    <property type="protein sequence ID" value="MCZ4329426.1"/>
    <property type="molecule type" value="Genomic_DNA"/>
</dbReference>
<reference evidence="1" key="1">
    <citation type="submission" date="2022-12" db="EMBL/GenBank/DDBJ databases">
        <title>Bacterial isolates from different developmental stages of Nematostella vectensis.</title>
        <authorList>
            <person name="Fraune S."/>
        </authorList>
    </citation>
    <scope>NUCLEOTIDE SEQUENCE</scope>
    <source>
        <strain evidence="1">G21619-S1</strain>
    </source>
</reference>
<dbReference type="Proteomes" id="UP001068379">
    <property type="component" value="Unassembled WGS sequence"/>
</dbReference>
<accession>A0ABT4M5M3</accession>
<dbReference type="SUPFAM" id="SSF69635">
    <property type="entry name" value="Type III secretory system chaperone-like"/>
    <property type="match status" value="1"/>
</dbReference>
<organism evidence="1 2">
    <name type="scientific">Castellaniella denitrificans</name>
    <dbReference type="NCBI Taxonomy" id="56119"/>
    <lineage>
        <taxon>Bacteria</taxon>
        <taxon>Pseudomonadati</taxon>
        <taxon>Pseudomonadota</taxon>
        <taxon>Betaproteobacteria</taxon>
        <taxon>Burkholderiales</taxon>
        <taxon>Alcaligenaceae</taxon>
        <taxon>Castellaniella</taxon>
    </lineage>
</organism>
<comment type="caution">
    <text evidence="1">The sequence shown here is derived from an EMBL/GenBank/DDBJ whole genome shotgun (WGS) entry which is preliminary data.</text>
</comment>
<evidence type="ECO:0000313" key="1">
    <source>
        <dbReference type="EMBL" id="MCZ4329426.1"/>
    </source>
</evidence>
<dbReference type="Pfam" id="PF05932">
    <property type="entry name" value="CesT"/>
    <property type="match status" value="1"/>
</dbReference>
<protein>
    <submittedName>
        <fullName evidence="1">CesT family type III secretion system chaperone</fullName>
    </submittedName>
</protein>
<gene>
    <name evidence="1" type="ORF">O4H32_05595</name>
</gene>
<keyword evidence="2" id="KW-1185">Reference proteome</keyword>
<sequence>MSSATKTYENALMNLAAHIGVDGAALLRSGELTIDGVPVGLILEPETETEADPVIQVFCPVGTVPEDGAGHVRRELLRANAFGLGTEGATFGMQQNTGKVVLAQRLGAEAGAQALARTMRHLAVLALIWRQQLNLQA</sequence>
<name>A0ABT4M5M3_9BURK</name>
<proteinExistence type="predicted"/>
<dbReference type="RefSeq" id="WP_269357461.1">
    <property type="nucleotide sequence ID" value="NZ_JAPWHE010000002.1"/>
</dbReference>